<feature type="transmembrane region" description="Helical" evidence="1">
    <location>
        <begin position="142"/>
        <end position="158"/>
    </location>
</feature>
<evidence type="ECO:0008006" key="6">
    <source>
        <dbReference type="Google" id="ProtNLM"/>
    </source>
</evidence>
<dbReference type="Proteomes" id="UP000485880">
    <property type="component" value="Unassembled WGS sequence"/>
</dbReference>
<feature type="domain" description="SGNH" evidence="3">
    <location>
        <begin position="400"/>
        <end position="646"/>
    </location>
</feature>
<sequence length="679" mass="75452">MTKFRYDINALRALAVTSVVLYHYNVNFVPGGFVGVDIFFVISGYLMTDIIVSRMQNDNFNVLKFYYDRAKRIVPGLAGLCFGLLVVGYFMIDPVRYNTLSYTSVSALLFYSNILFYQSQGYFSPSVNTQWLLHTWSLSAEWQFYLVYPLVLMALNRFSATRRHLALVLITVALLSLALCISLSSTDEPAAFYLLPQRAWEMAAGGVVALKFKTWAPKYASLLLGAGFLLIAFSLIYFDKNTIWPSYRALIPVIGACLVIAANRAAAAPFRLPVVQTLGRWSYSIYLWHWPIAVAFVYFNFKKTNAALVITELAILAAIISGGALLLSAVRKLGDASGWRTASPRPARAVAALAFGFSIALGLALTVDVYRGFPNRTPEIAKQVAAYRVASTDWDFPRDCDGSNAAGGVRPCRLGKSTGPETLILGDSFAMQIYHRLEAEKANLHGSFVFLTSSGCPPVTGIRFVSDPLHCDGFFEKALEYAATQNPSRIVLASNWFAYFHPDNEKLCFIEGDTCVTRIRDLPWFTPHVEAVFAALGERLRAFRDRGAEVVLVSATPYGEWDVPSELLKRQFLGMDLQAISYFDRDQFDKTASLVNRNLATIAASIGATLIDPAKFLCEEHRCPAIDPDGVSYYRDNGHFRAAAVRTDRFHFFDEAVGVNKQYTSVLPAPYEKQAPDGD</sequence>
<comment type="caution">
    <text evidence="4">The sequence shown here is derived from an EMBL/GenBank/DDBJ whole genome shotgun (WGS) entry which is preliminary data.</text>
</comment>
<evidence type="ECO:0000256" key="1">
    <source>
        <dbReference type="SAM" id="Phobius"/>
    </source>
</evidence>
<gene>
    <name evidence="4" type="ORF">MPC4_180084</name>
</gene>
<keyword evidence="5" id="KW-1185">Reference proteome</keyword>
<dbReference type="AlphaFoldDB" id="A0A8B6M4B3"/>
<organism evidence="4 5">
    <name type="scientific">Methylocella tundrae</name>
    <dbReference type="NCBI Taxonomy" id="227605"/>
    <lineage>
        <taxon>Bacteria</taxon>
        <taxon>Pseudomonadati</taxon>
        <taxon>Pseudomonadota</taxon>
        <taxon>Alphaproteobacteria</taxon>
        <taxon>Hyphomicrobiales</taxon>
        <taxon>Beijerinckiaceae</taxon>
        <taxon>Methylocella</taxon>
    </lineage>
</organism>
<dbReference type="PANTHER" id="PTHR23028:SF53">
    <property type="entry name" value="ACYL_TRANSF_3 DOMAIN-CONTAINING PROTEIN"/>
    <property type="match status" value="1"/>
</dbReference>
<feature type="domain" description="Acyltransferase 3" evidence="2">
    <location>
        <begin position="6"/>
        <end position="318"/>
    </location>
</feature>
<dbReference type="InterPro" id="IPR050879">
    <property type="entry name" value="Acyltransferase_3"/>
</dbReference>
<dbReference type="InterPro" id="IPR043968">
    <property type="entry name" value="SGNH"/>
</dbReference>
<dbReference type="GO" id="GO:0016020">
    <property type="term" value="C:membrane"/>
    <property type="evidence" value="ECO:0007669"/>
    <property type="project" value="TreeGrafter"/>
</dbReference>
<feature type="transmembrane region" description="Helical" evidence="1">
    <location>
        <begin position="165"/>
        <end position="185"/>
    </location>
</feature>
<keyword evidence="1" id="KW-0812">Transmembrane</keyword>
<feature type="transmembrane region" description="Helical" evidence="1">
    <location>
        <begin position="306"/>
        <end position="329"/>
    </location>
</feature>
<feature type="transmembrane region" description="Helical" evidence="1">
    <location>
        <begin position="281"/>
        <end position="299"/>
    </location>
</feature>
<dbReference type="RefSeq" id="WP_174511949.1">
    <property type="nucleotide sequence ID" value="NZ_CABFMQ020000074.1"/>
</dbReference>
<dbReference type="GO" id="GO:0009103">
    <property type="term" value="P:lipopolysaccharide biosynthetic process"/>
    <property type="evidence" value="ECO:0007669"/>
    <property type="project" value="TreeGrafter"/>
</dbReference>
<accession>A0A8B6M4B3</accession>
<dbReference type="PANTHER" id="PTHR23028">
    <property type="entry name" value="ACETYLTRANSFERASE"/>
    <property type="match status" value="1"/>
</dbReference>
<dbReference type="GO" id="GO:0016747">
    <property type="term" value="F:acyltransferase activity, transferring groups other than amino-acyl groups"/>
    <property type="evidence" value="ECO:0007669"/>
    <property type="project" value="InterPro"/>
</dbReference>
<dbReference type="EMBL" id="CABFMQ020000074">
    <property type="protein sequence ID" value="VTZ49678.1"/>
    <property type="molecule type" value="Genomic_DNA"/>
</dbReference>
<feature type="transmembrane region" description="Helical" evidence="1">
    <location>
        <begin position="219"/>
        <end position="238"/>
    </location>
</feature>
<dbReference type="InterPro" id="IPR002656">
    <property type="entry name" value="Acyl_transf_3_dom"/>
</dbReference>
<evidence type="ECO:0000313" key="4">
    <source>
        <dbReference type="EMBL" id="VTZ49678.1"/>
    </source>
</evidence>
<evidence type="ECO:0000259" key="2">
    <source>
        <dbReference type="Pfam" id="PF01757"/>
    </source>
</evidence>
<evidence type="ECO:0000313" key="5">
    <source>
        <dbReference type="Proteomes" id="UP000485880"/>
    </source>
</evidence>
<feature type="transmembrane region" description="Helical" evidence="1">
    <location>
        <begin position="250"/>
        <end position="269"/>
    </location>
</feature>
<reference evidence="4 5" key="1">
    <citation type="submission" date="2019-05" db="EMBL/GenBank/DDBJ databases">
        <authorList>
            <person name="Farhan Ul Haque M."/>
        </authorList>
    </citation>
    <scope>NUCLEOTIDE SEQUENCE [LARGE SCALE GENOMIC DNA]</scope>
    <source>
        <strain evidence="4">2</strain>
    </source>
</reference>
<dbReference type="Pfam" id="PF19040">
    <property type="entry name" value="SGNH"/>
    <property type="match status" value="1"/>
</dbReference>
<keyword evidence="1" id="KW-0472">Membrane</keyword>
<dbReference type="Pfam" id="PF01757">
    <property type="entry name" value="Acyl_transf_3"/>
    <property type="match status" value="1"/>
</dbReference>
<proteinExistence type="predicted"/>
<feature type="transmembrane region" description="Helical" evidence="1">
    <location>
        <begin position="349"/>
        <end position="370"/>
    </location>
</feature>
<protein>
    <recommendedName>
        <fullName evidence="6">Acyltransferase</fullName>
    </recommendedName>
</protein>
<keyword evidence="1" id="KW-1133">Transmembrane helix</keyword>
<name>A0A8B6M4B3_METTU</name>
<evidence type="ECO:0000259" key="3">
    <source>
        <dbReference type="Pfam" id="PF19040"/>
    </source>
</evidence>
<feature type="transmembrane region" description="Helical" evidence="1">
    <location>
        <begin position="73"/>
        <end position="92"/>
    </location>
</feature>